<organism evidence="8 9">
    <name type="scientific">Dimorphilus gyrociliatus</name>
    <dbReference type="NCBI Taxonomy" id="2664684"/>
    <lineage>
        <taxon>Eukaryota</taxon>
        <taxon>Metazoa</taxon>
        <taxon>Spiralia</taxon>
        <taxon>Lophotrochozoa</taxon>
        <taxon>Annelida</taxon>
        <taxon>Polychaeta</taxon>
        <taxon>Polychaeta incertae sedis</taxon>
        <taxon>Dinophilidae</taxon>
        <taxon>Dimorphilus</taxon>
    </lineage>
</organism>
<dbReference type="GO" id="GO:0006754">
    <property type="term" value="P:ATP biosynthetic process"/>
    <property type="evidence" value="ECO:0007669"/>
    <property type="project" value="TreeGrafter"/>
</dbReference>
<dbReference type="Pfam" id="PF00293">
    <property type="entry name" value="NUDIX"/>
    <property type="match status" value="1"/>
</dbReference>
<evidence type="ECO:0000313" key="8">
    <source>
        <dbReference type="EMBL" id="CAD5118581.1"/>
    </source>
</evidence>
<evidence type="ECO:0000256" key="2">
    <source>
        <dbReference type="ARBA" id="ARBA00018911"/>
    </source>
</evidence>
<feature type="signal peptide" evidence="6">
    <location>
        <begin position="1"/>
        <end position="19"/>
    </location>
</feature>
<protein>
    <recommendedName>
        <fullName evidence="2">Bis(5'-nucleosyl)-tetraphosphatase [asymmetrical]</fullName>
    </recommendedName>
    <alternativeName>
        <fullName evidence="5">Diadenosine 5',5'''-P1,P4-tetraphosphate asymmetrical hydrolase</fullName>
    </alternativeName>
</protein>
<dbReference type="InterPro" id="IPR020084">
    <property type="entry name" value="NUDIX_hydrolase_CS"/>
</dbReference>
<accession>A0A7I8VRH6</accession>
<keyword evidence="3" id="KW-0547">Nucleotide-binding</keyword>
<dbReference type="PROSITE" id="PS51462">
    <property type="entry name" value="NUDIX"/>
    <property type="match status" value="1"/>
</dbReference>
<gene>
    <name evidence="8" type="ORF">DGYR_LOCUS6936</name>
</gene>
<evidence type="ECO:0000256" key="6">
    <source>
        <dbReference type="SAM" id="SignalP"/>
    </source>
</evidence>
<evidence type="ECO:0000256" key="1">
    <source>
        <dbReference type="ARBA" id="ARBA00005582"/>
    </source>
</evidence>
<evidence type="ECO:0000259" key="7">
    <source>
        <dbReference type="PROSITE" id="PS51462"/>
    </source>
</evidence>
<dbReference type="Proteomes" id="UP000549394">
    <property type="component" value="Unassembled WGS sequence"/>
</dbReference>
<dbReference type="OrthoDB" id="276276at2759"/>
<dbReference type="InterPro" id="IPR051325">
    <property type="entry name" value="Nudix_hydrolase_domain"/>
</dbReference>
<dbReference type="PROSITE" id="PS00893">
    <property type="entry name" value="NUDIX_BOX"/>
    <property type="match status" value="1"/>
</dbReference>
<dbReference type="InterPro" id="IPR015797">
    <property type="entry name" value="NUDIX_hydrolase-like_dom_sf"/>
</dbReference>
<dbReference type="AlphaFoldDB" id="A0A7I8VRH6"/>
<comment type="caution">
    <text evidence="8">The sequence shown here is derived from an EMBL/GenBank/DDBJ whole genome shotgun (WGS) entry which is preliminary data.</text>
</comment>
<keyword evidence="6" id="KW-0732">Signal</keyword>
<dbReference type="Gene3D" id="3.90.79.10">
    <property type="entry name" value="Nucleoside Triphosphate Pyrophosphohydrolase"/>
    <property type="match status" value="1"/>
</dbReference>
<evidence type="ECO:0000256" key="3">
    <source>
        <dbReference type="ARBA" id="ARBA00022741"/>
    </source>
</evidence>
<dbReference type="GO" id="GO:0004081">
    <property type="term" value="F:bis(5'-nucleosyl)-tetraphosphatase (asymmetrical) activity"/>
    <property type="evidence" value="ECO:0007669"/>
    <property type="project" value="TreeGrafter"/>
</dbReference>
<evidence type="ECO:0000256" key="4">
    <source>
        <dbReference type="ARBA" id="ARBA00022801"/>
    </source>
</evidence>
<dbReference type="CDD" id="cd03428">
    <property type="entry name" value="NUDIX_Ap4A_Nudt2"/>
    <property type="match status" value="1"/>
</dbReference>
<name>A0A7I8VRH6_9ANNE</name>
<dbReference type="PANTHER" id="PTHR21340">
    <property type="entry name" value="DIADENOSINE 5,5-P1,P4-TETRAPHOSPHATE PYROPHOSPHOHYDROLASE MUTT"/>
    <property type="match status" value="1"/>
</dbReference>
<evidence type="ECO:0000313" key="9">
    <source>
        <dbReference type="Proteomes" id="UP000549394"/>
    </source>
</evidence>
<dbReference type="GO" id="GO:0006167">
    <property type="term" value="P:AMP biosynthetic process"/>
    <property type="evidence" value="ECO:0007669"/>
    <property type="project" value="TreeGrafter"/>
</dbReference>
<proteinExistence type="inferred from homology"/>
<dbReference type="EMBL" id="CAJFCJ010000009">
    <property type="protein sequence ID" value="CAD5118581.1"/>
    <property type="molecule type" value="Genomic_DNA"/>
</dbReference>
<keyword evidence="4" id="KW-0378">Hydrolase</keyword>
<evidence type="ECO:0000256" key="5">
    <source>
        <dbReference type="ARBA" id="ARBA00032644"/>
    </source>
</evidence>
<dbReference type="InterPro" id="IPR000086">
    <property type="entry name" value="NUDIX_hydrolase_dom"/>
</dbReference>
<sequence>MIRRIILLLSLLYHPLCVTIKCYACGNEFKSLWENSSVLDLKDCPINSTANFNEICEAEICVKSLYLYQNKRELSNDNELVEIDNEGFTVRYCAFQLHRPDFQLDERGEAIIMEEKKMTSFMERSREIKIFSAGMIIYRDIDNKREYLVLQHMNPRNWTPPKGRMEGSEDEKMTAIREVFEETGLTEKKYNFIENYKKATQYNTRKGFKQATFFLARLKNPLEPIVLRPSEHQSFGWISLTNNDGIQNKLQSNLNLLNLLKDANDYITMHNL</sequence>
<dbReference type="PANTHER" id="PTHR21340:SF0">
    <property type="entry name" value="BIS(5'-NUCLEOSYL)-TETRAPHOSPHATASE [ASYMMETRICAL]"/>
    <property type="match status" value="1"/>
</dbReference>
<comment type="similarity">
    <text evidence="1">Belongs to the Nudix hydrolase family.</text>
</comment>
<dbReference type="InterPro" id="IPR003565">
    <property type="entry name" value="Tetra_PHTase"/>
</dbReference>
<dbReference type="SUPFAM" id="SSF55811">
    <property type="entry name" value="Nudix"/>
    <property type="match status" value="1"/>
</dbReference>
<keyword evidence="9" id="KW-1185">Reference proteome</keyword>
<feature type="domain" description="Nudix hydrolase" evidence="7">
    <location>
        <begin position="128"/>
        <end position="261"/>
    </location>
</feature>
<feature type="chain" id="PRO_5029446297" description="Bis(5'-nucleosyl)-tetraphosphatase [asymmetrical]" evidence="6">
    <location>
        <begin position="20"/>
        <end position="272"/>
    </location>
</feature>
<dbReference type="GO" id="GO:0000166">
    <property type="term" value="F:nucleotide binding"/>
    <property type="evidence" value="ECO:0007669"/>
    <property type="project" value="UniProtKB-KW"/>
</dbReference>
<reference evidence="8 9" key="1">
    <citation type="submission" date="2020-08" db="EMBL/GenBank/DDBJ databases">
        <authorList>
            <person name="Hejnol A."/>
        </authorList>
    </citation>
    <scope>NUCLEOTIDE SEQUENCE [LARGE SCALE GENOMIC DNA]</scope>
</reference>